<comment type="caution">
    <text evidence="3">The sequence shown here is derived from an EMBL/GenBank/DDBJ whole genome shotgun (WGS) entry which is preliminary data.</text>
</comment>
<evidence type="ECO:0000259" key="2">
    <source>
        <dbReference type="Pfam" id="PF13391"/>
    </source>
</evidence>
<name>A0A926UTY3_9CYAN</name>
<dbReference type="GO" id="GO:0004519">
    <property type="term" value="F:endonuclease activity"/>
    <property type="evidence" value="ECO:0007669"/>
    <property type="project" value="UniProtKB-KW"/>
</dbReference>
<organism evidence="3 4">
    <name type="scientific">Pseudanabaena cinerea FACHB-1277</name>
    <dbReference type="NCBI Taxonomy" id="2949581"/>
    <lineage>
        <taxon>Bacteria</taxon>
        <taxon>Bacillati</taxon>
        <taxon>Cyanobacteriota</taxon>
        <taxon>Cyanophyceae</taxon>
        <taxon>Pseudanabaenales</taxon>
        <taxon>Pseudanabaenaceae</taxon>
        <taxon>Pseudanabaena</taxon>
        <taxon>Pseudanabaena cinerea</taxon>
    </lineage>
</organism>
<evidence type="ECO:0000256" key="1">
    <source>
        <dbReference type="SAM" id="MobiDB-lite"/>
    </source>
</evidence>
<dbReference type="RefSeq" id="WP_190351129.1">
    <property type="nucleotide sequence ID" value="NZ_JACJPY010000033.1"/>
</dbReference>
<sequence length="264" mass="30389">MSERKRWSREELVIAMNLYCKLSFGQIHYRTPIIIEVSEKLGRTPSSLAMKLANFASLDPELQARGIKALQGASRADREIWREFYENWDDLGCESEEKLQLLFDDSPIEIQSTRSKSSSVTKKPKHPPATTESEANVKVRIGQSFFRETVLGNYYGRCCITGNPIPELLVASHILPWSKYPEHRLDPRNGLCLSKTQDAAFDRGLITISSDYKIILSSYIRDFLPERTLDENFGFYSNQQINLPEKFMPHPDFLAYHMEEIFIG</sequence>
<keyword evidence="3" id="KW-0378">Hydrolase</keyword>
<keyword evidence="3" id="KW-0255">Endonuclease</keyword>
<gene>
    <name evidence="3" type="ORF">H6F44_11635</name>
</gene>
<dbReference type="Pfam" id="PF13391">
    <property type="entry name" value="HNH_2"/>
    <property type="match status" value="1"/>
</dbReference>
<protein>
    <submittedName>
        <fullName evidence="3">HNH endonuclease</fullName>
    </submittedName>
</protein>
<dbReference type="Proteomes" id="UP000631421">
    <property type="component" value="Unassembled WGS sequence"/>
</dbReference>
<feature type="region of interest" description="Disordered" evidence="1">
    <location>
        <begin position="112"/>
        <end position="134"/>
    </location>
</feature>
<dbReference type="EMBL" id="JACJPY010000033">
    <property type="protein sequence ID" value="MBD2150766.1"/>
    <property type="molecule type" value="Genomic_DNA"/>
</dbReference>
<accession>A0A926UTY3</accession>
<evidence type="ECO:0000313" key="4">
    <source>
        <dbReference type="Proteomes" id="UP000631421"/>
    </source>
</evidence>
<feature type="domain" description="HNH nuclease" evidence="2">
    <location>
        <begin position="158"/>
        <end position="208"/>
    </location>
</feature>
<evidence type="ECO:0000313" key="3">
    <source>
        <dbReference type="EMBL" id="MBD2150766.1"/>
    </source>
</evidence>
<reference evidence="3" key="1">
    <citation type="journal article" date="2015" name="ISME J.">
        <title>Draft Genome Sequence of Streptomyces incarnatus NRRL8089, which Produces the Nucleoside Antibiotic Sinefungin.</title>
        <authorList>
            <person name="Oshima K."/>
            <person name="Hattori M."/>
            <person name="Shimizu H."/>
            <person name="Fukuda K."/>
            <person name="Nemoto M."/>
            <person name="Inagaki K."/>
            <person name="Tamura T."/>
        </authorList>
    </citation>
    <scope>NUCLEOTIDE SEQUENCE</scope>
    <source>
        <strain evidence="3">FACHB-1277</strain>
    </source>
</reference>
<keyword evidence="4" id="KW-1185">Reference proteome</keyword>
<keyword evidence="3" id="KW-0540">Nuclease</keyword>
<proteinExistence type="predicted"/>
<dbReference type="AlphaFoldDB" id="A0A926UTY3"/>
<reference evidence="3" key="2">
    <citation type="submission" date="2020-08" db="EMBL/GenBank/DDBJ databases">
        <authorList>
            <person name="Chen M."/>
            <person name="Teng W."/>
            <person name="Zhao L."/>
            <person name="Hu C."/>
            <person name="Zhou Y."/>
            <person name="Han B."/>
            <person name="Song L."/>
            <person name="Shu W."/>
        </authorList>
    </citation>
    <scope>NUCLEOTIDE SEQUENCE</scope>
    <source>
        <strain evidence="3">FACHB-1277</strain>
    </source>
</reference>
<dbReference type="InterPro" id="IPR003615">
    <property type="entry name" value="HNH_nuc"/>
</dbReference>